<dbReference type="GO" id="GO:0015171">
    <property type="term" value="F:amino acid transmembrane transporter activity"/>
    <property type="evidence" value="ECO:0007669"/>
    <property type="project" value="TreeGrafter"/>
</dbReference>
<keyword evidence="2" id="KW-1003">Cell membrane</keyword>
<dbReference type="OrthoDB" id="9804822at2"/>
<reference evidence="7 8" key="1">
    <citation type="submission" date="2019-07" db="EMBL/GenBank/DDBJ databases">
        <title>Reinekea sp. strain SSH23 genome sequencing and assembly.</title>
        <authorList>
            <person name="Kim I."/>
        </authorList>
    </citation>
    <scope>NUCLEOTIDE SEQUENCE [LARGE SCALE GENOMIC DNA]</scope>
    <source>
        <strain evidence="7 8">SSH23</strain>
    </source>
</reference>
<evidence type="ECO:0000256" key="5">
    <source>
        <dbReference type="ARBA" id="ARBA00023136"/>
    </source>
</evidence>
<keyword evidence="5 6" id="KW-0472">Membrane</keyword>
<gene>
    <name evidence="7" type="ORF">FME95_08540</name>
</gene>
<dbReference type="GO" id="GO:0005886">
    <property type="term" value="C:plasma membrane"/>
    <property type="evidence" value="ECO:0007669"/>
    <property type="project" value="UniProtKB-SubCell"/>
</dbReference>
<feature type="transmembrane region" description="Helical" evidence="6">
    <location>
        <begin position="39"/>
        <end position="57"/>
    </location>
</feature>
<dbReference type="EMBL" id="VKAD01000001">
    <property type="protein sequence ID" value="TXR54569.1"/>
    <property type="molecule type" value="Genomic_DNA"/>
</dbReference>
<dbReference type="Proteomes" id="UP000321764">
    <property type="component" value="Unassembled WGS sequence"/>
</dbReference>
<evidence type="ECO:0000256" key="3">
    <source>
        <dbReference type="ARBA" id="ARBA00022692"/>
    </source>
</evidence>
<comment type="subcellular location">
    <subcellularLocation>
        <location evidence="1">Cell membrane</location>
        <topology evidence="1">Multi-pass membrane protein</topology>
    </subcellularLocation>
</comment>
<dbReference type="PANTHER" id="PTHR30086">
    <property type="entry name" value="ARGININE EXPORTER PROTEIN ARGO"/>
    <property type="match status" value="1"/>
</dbReference>
<sequence>MDLFALLSSGLAFFIVAISPGPATVSNATIAMSHGQKTSFVYATGLSASLFVWGVIAMSGMGAILQTSVYLLMALKIFGGLYLLRLAFFSAKEAMNSSNDKLEKLQSHNSLRAWFMKGFVLNMSNPKSVLAWMAALSVGVQADAGFSQLLAGLLVCTFAAFASNYIYSICFSFNGAMKAYQRFRRWVSGAVAGLFSIASIGLIRSAFSKSPG</sequence>
<dbReference type="RefSeq" id="WP_147713967.1">
    <property type="nucleotide sequence ID" value="NZ_VKAD01000001.1"/>
</dbReference>
<dbReference type="PANTHER" id="PTHR30086:SF19">
    <property type="entry name" value="THREONINE EFFLUX PROTEIN"/>
    <property type="match status" value="1"/>
</dbReference>
<keyword evidence="4 6" id="KW-1133">Transmembrane helix</keyword>
<accession>A0A5C8ZBB1</accession>
<evidence type="ECO:0000256" key="1">
    <source>
        <dbReference type="ARBA" id="ARBA00004651"/>
    </source>
</evidence>
<evidence type="ECO:0000256" key="6">
    <source>
        <dbReference type="SAM" id="Phobius"/>
    </source>
</evidence>
<comment type="caution">
    <text evidence="7">The sequence shown here is derived from an EMBL/GenBank/DDBJ whole genome shotgun (WGS) entry which is preliminary data.</text>
</comment>
<keyword evidence="3 6" id="KW-0812">Transmembrane</keyword>
<name>A0A5C8ZBB1_9GAMM</name>
<dbReference type="InterPro" id="IPR001123">
    <property type="entry name" value="LeuE-type"/>
</dbReference>
<feature type="transmembrane region" description="Helical" evidence="6">
    <location>
        <begin position="69"/>
        <end position="88"/>
    </location>
</feature>
<organism evidence="7 8">
    <name type="scientific">Reinekea thalattae</name>
    <dbReference type="NCBI Taxonomy" id="2593301"/>
    <lineage>
        <taxon>Bacteria</taxon>
        <taxon>Pseudomonadati</taxon>
        <taxon>Pseudomonadota</taxon>
        <taxon>Gammaproteobacteria</taxon>
        <taxon>Oceanospirillales</taxon>
        <taxon>Saccharospirillaceae</taxon>
        <taxon>Reinekea</taxon>
    </lineage>
</organism>
<evidence type="ECO:0000313" key="8">
    <source>
        <dbReference type="Proteomes" id="UP000321764"/>
    </source>
</evidence>
<dbReference type="Pfam" id="PF01810">
    <property type="entry name" value="LysE"/>
    <property type="match status" value="1"/>
</dbReference>
<protein>
    <submittedName>
        <fullName evidence="7">LysE family translocator</fullName>
    </submittedName>
</protein>
<evidence type="ECO:0000313" key="7">
    <source>
        <dbReference type="EMBL" id="TXR54569.1"/>
    </source>
</evidence>
<feature type="transmembrane region" description="Helical" evidence="6">
    <location>
        <begin position="149"/>
        <end position="174"/>
    </location>
</feature>
<feature type="transmembrane region" description="Helical" evidence="6">
    <location>
        <begin position="186"/>
        <end position="207"/>
    </location>
</feature>
<evidence type="ECO:0000256" key="4">
    <source>
        <dbReference type="ARBA" id="ARBA00022989"/>
    </source>
</evidence>
<dbReference type="AlphaFoldDB" id="A0A5C8ZBB1"/>
<keyword evidence="8" id="KW-1185">Reference proteome</keyword>
<proteinExistence type="predicted"/>
<evidence type="ECO:0000256" key="2">
    <source>
        <dbReference type="ARBA" id="ARBA00022475"/>
    </source>
</evidence>